<feature type="domain" description="AMP-dependent synthetase/ligase" evidence="1">
    <location>
        <begin position="83"/>
        <end position="417"/>
    </location>
</feature>
<name>A0A9N9LRV5_9HELO</name>
<accession>A0A9N9LRV5</accession>
<dbReference type="Pfam" id="PF00501">
    <property type="entry name" value="AMP-binding"/>
    <property type="match status" value="1"/>
</dbReference>
<organism evidence="2 3">
    <name type="scientific">Hymenoscyphus albidus</name>
    <dbReference type="NCBI Taxonomy" id="595503"/>
    <lineage>
        <taxon>Eukaryota</taxon>
        <taxon>Fungi</taxon>
        <taxon>Dikarya</taxon>
        <taxon>Ascomycota</taxon>
        <taxon>Pezizomycotina</taxon>
        <taxon>Leotiomycetes</taxon>
        <taxon>Helotiales</taxon>
        <taxon>Helotiaceae</taxon>
        <taxon>Hymenoscyphus</taxon>
    </lineage>
</organism>
<dbReference type="EMBL" id="CAJVRM010000274">
    <property type="protein sequence ID" value="CAG8978723.1"/>
    <property type="molecule type" value="Genomic_DNA"/>
</dbReference>
<gene>
    <name evidence="2" type="ORF">HYALB_00012473</name>
</gene>
<keyword evidence="3" id="KW-1185">Reference proteome</keyword>
<dbReference type="GO" id="GO:0016405">
    <property type="term" value="F:CoA-ligase activity"/>
    <property type="evidence" value="ECO:0007669"/>
    <property type="project" value="TreeGrafter"/>
</dbReference>
<dbReference type="SUPFAM" id="SSF56801">
    <property type="entry name" value="Acetyl-CoA synthetase-like"/>
    <property type="match status" value="1"/>
</dbReference>
<dbReference type="PANTHER" id="PTHR24096">
    <property type="entry name" value="LONG-CHAIN-FATTY-ACID--COA LIGASE"/>
    <property type="match status" value="1"/>
</dbReference>
<proteinExistence type="predicted"/>
<evidence type="ECO:0000313" key="3">
    <source>
        <dbReference type="Proteomes" id="UP000701801"/>
    </source>
</evidence>
<comment type="caution">
    <text evidence="2">The sequence shown here is derived from an EMBL/GenBank/DDBJ whole genome shotgun (WGS) entry which is preliminary data.</text>
</comment>
<dbReference type="InterPro" id="IPR000873">
    <property type="entry name" value="AMP-dep_synth/lig_dom"/>
</dbReference>
<reference evidence="2" key="1">
    <citation type="submission" date="2021-07" db="EMBL/GenBank/DDBJ databases">
        <authorList>
            <person name="Durling M."/>
        </authorList>
    </citation>
    <scope>NUCLEOTIDE SEQUENCE</scope>
</reference>
<sequence>MLKPFLSGMKSFNEPPRTTANINPLATSKHPRQCSSKALNQTLSGEIKVPLNITIWNWLFHSPILPLKKYRSSALGGYTNAETKERISYLDLLYHATYLSTALAKRYGLKKSDTVALFSPNTIWYPLAMLGVSRVAGIVSGASPAYNFEEMTYALKTAKAKFLMTVPGSMDIAAAAAEAAGIKKDNIFLLEGKIEGLTTMDELILLGKRYGIRGQVPAYNLKPGETNFDLCAFLSFSSGTTGLPKAVMIAHQNFIAQSLQIQPITPASHKKVLAVLPCFHITGLIHALHLPILLNAEVYMLPSFTMKSMLDTVTEYRIAELLIVPPILIRMVRDPIVNNYDLRCVERFSTGAAPVSEEILGLLKKKFPWTGFKQAYGMTESCSCITASTPDKYLYELAHKVGDIVASTMLKIIGEDGE</sequence>
<evidence type="ECO:0000259" key="1">
    <source>
        <dbReference type="Pfam" id="PF00501"/>
    </source>
</evidence>
<dbReference type="AlphaFoldDB" id="A0A9N9LRV5"/>
<dbReference type="Proteomes" id="UP000701801">
    <property type="component" value="Unassembled WGS sequence"/>
</dbReference>
<protein>
    <recommendedName>
        <fullName evidence="1">AMP-dependent synthetase/ligase domain-containing protein</fullName>
    </recommendedName>
</protein>
<dbReference type="Gene3D" id="2.30.38.10">
    <property type="entry name" value="Luciferase, Domain 3"/>
    <property type="match status" value="1"/>
</dbReference>
<dbReference type="InterPro" id="IPR020845">
    <property type="entry name" value="AMP-binding_CS"/>
</dbReference>
<dbReference type="OrthoDB" id="6509636at2759"/>
<evidence type="ECO:0000313" key="2">
    <source>
        <dbReference type="EMBL" id="CAG8978723.1"/>
    </source>
</evidence>
<dbReference type="PROSITE" id="PS00455">
    <property type="entry name" value="AMP_BINDING"/>
    <property type="match status" value="1"/>
</dbReference>
<dbReference type="Gene3D" id="3.40.50.980">
    <property type="match status" value="2"/>
</dbReference>
<dbReference type="PANTHER" id="PTHR24096:SF422">
    <property type="entry name" value="BCDNA.GH02901"/>
    <property type="match status" value="1"/>
</dbReference>